<evidence type="ECO:0000313" key="9">
    <source>
        <dbReference type="Proteomes" id="UP000242913"/>
    </source>
</evidence>
<dbReference type="Pfam" id="PF00069">
    <property type="entry name" value="Pkinase"/>
    <property type="match status" value="1"/>
</dbReference>
<sequence length="264" mass="30444">MARICSFSSFSTERHAVEHMTSGSLFVPLIRLKISLSSLSLSRLSLVSVQTLAEQLYSRISDSIASLVYFQFSNKRRRYDRDEKTIDVPLRVFCDQNIRTRIVGRGSLRKSVWPVSWLEAIFLPEFPNNSNITEKDFLILNCIGEGTFSKVYRVCLKLNRNFLFAMKKQLKSEILTKNAIQQVKNEASIHKNLSNSEFIAKCYASWQSRTHLYTILQYAMGYGDLFMLWRDYGSFSEDTLRIYGAEIAFAIEGLLCRNLSAHVR</sequence>
<evidence type="ECO:0000256" key="6">
    <source>
        <dbReference type="PROSITE-ProRule" id="PRU10141"/>
    </source>
</evidence>
<keyword evidence="3 6" id="KW-0547">Nucleotide-binding</keyword>
<dbReference type="AlphaFoldDB" id="A0A238C310"/>
<accession>A0A238C310</accession>
<dbReference type="OrthoDB" id="3205605at2759"/>
<evidence type="ECO:0000313" key="8">
    <source>
        <dbReference type="EMBL" id="OZC11546.1"/>
    </source>
</evidence>
<dbReference type="GO" id="GO:0005524">
    <property type="term" value="F:ATP binding"/>
    <property type="evidence" value="ECO:0007669"/>
    <property type="project" value="UniProtKB-UniRule"/>
</dbReference>
<feature type="binding site" evidence="6">
    <location>
        <position position="167"/>
    </location>
    <ligand>
        <name>ATP</name>
        <dbReference type="ChEBI" id="CHEBI:30616"/>
    </ligand>
</feature>
<dbReference type="PANTHER" id="PTHR24355">
    <property type="entry name" value="G PROTEIN-COUPLED RECEPTOR KINASE/RIBOSOMAL PROTEIN S6 KINASE"/>
    <property type="match status" value="1"/>
</dbReference>
<dbReference type="Proteomes" id="UP000242913">
    <property type="component" value="Unassembled WGS sequence"/>
</dbReference>
<dbReference type="PANTHER" id="PTHR24355:SF1">
    <property type="entry name" value="RIBOSOMAL PROTEIN S6 KINASE-RELATED PROTEIN"/>
    <property type="match status" value="1"/>
</dbReference>
<dbReference type="GO" id="GO:0004674">
    <property type="term" value="F:protein serine/threonine kinase activity"/>
    <property type="evidence" value="ECO:0007669"/>
    <property type="project" value="UniProtKB-KW"/>
</dbReference>
<evidence type="ECO:0000256" key="1">
    <source>
        <dbReference type="ARBA" id="ARBA00022527"/>
    </source>
</evidence>
<name>A0A238C310_9BILA</name>
<dbReference type="InterPro" id="IPR000719">
    <property type="entry name" value="Prot_kinase_dom"/>
</dbReference>
<dbReference type="SUPFAM" id="SSF56112">
    <property type="entry name" value="Protein kinase-like (PK-like)"/>
    <property type="match status" value="1"/>
</dbReference>
<evidence type="ECO:0000256" key="2">
    <source>
        <dbReference type="ARBA" id="ARBA00022679"/>
    </source>
</evidence>
<proteinExistence type="predicted"/>
<dbReference type="PROSITE" id="PS50011">
    <property type="entry name" value="PROTEIN_KINASE_DOM"/>
    <property type="match status" value="1"/>
</dbReference>
<dbReference type="EMBL" id="KZ269980">
    <property type="protein sequence ID" value="OZC11546.1"/>
    <property type="molecule type" value="Genomic_DNA"/>
</dbReference>
<evidence type="ECO:0000256" key="4">
    <source>
        <dbReference type="ARBA" id="ARBA00022777"/>
    </source>
</evidence>
<keyword evidence="5 6" id="KW-0067">ATP-binding</keyword>
<dbReference type="Gene3D" id="1.10.510.10">
    <property type="entry name" value="Transferase(Phosphotransferase) domain 1"/>
    <property type="match status" value="1"/>
</dbReference>
<dbReference type="PROSITE" id="PS00107">
    <property type="entry name" value="PROTEIN_KINASE_ATP"/>
    <property type="match status" value="1"/>
</dbReference>
<protein>
    <recommendedName>
        <fullName evidence="7">Protein kinase domain-containing protein</fullName>
    </recommendedName>
</protein>
<keyword evidence="4" id="KW-0418">Kinase</keyword>
<dbReference type="InterPro" id="IPR011009">
    <property type="entry name" value="Kinase-like_dom_sf"/>
</dbReference>
<keyword evidence="9" id="KW-1185">Reference proteome</keyword>
<reference evidence="8 9" key="1">
    <citation type="submission" date="2015-12" db="EMBL/GenBank/DDBJ databases">
        <title>Draft genome of the nematode, Onchocerca flexuosa.</title>
        <authorList>
            <person name="Mitreva M."/>
        </authorList>
    </citation>
    <scope>NUCLEOTIDE SEQUENCE [LARGE SCALE GENOMIC DNA]</scope>
    <source>
        <strain evidence="8">Red Deer</strain>
    </source>
</reference>
<evidence type="ECO:0000256" key="3">
    <source>
        <dbReference type="ARBA" id="ARBA00022741"/>
    </source>
</evidence>
<evidence type="ECO:0000256" key="5">
    <source>
        <dbReference type="ARBA" id="ARBA00022840"/>
    </source>
</evidence>
<keyword evidence="1" id="KW-0723">Serine/threonine-protein kinase</keyword>
<evidence type="ECO:0000259" key="7">
    <source>
        <dbReference type="PROSITE" id="PS50011"/>
    </source>
</evidence>
<dbReference type="SMART" id="SM00220">
    <property type="entry name" value="S_TKc"/>
    <property type="match status" value="1"/>
</dbReference>
<keyword evidence="2" id="KW-0808">Transferase</keyword>
<dbReference type="Gene3D" id="3.30.200.20">
    <property type="entry name" value="Phosphorylase Kinase, domain 1"/>
    <property type="match status" value="1"/>
</dbReference>
<dbReference type="InterPro" id="IPR017441">
    <property type="entry name" value="Protein_kinase_ATP_BS"/>
</dbReference>
<gene>
    <name evidence="8" type="ORF">X798_01404</name>
</gene>
<organism evidence="8 9">
    <name type="scientific">Onchocerca flexuosa</name>
    <dbReference type="NCBI Taxonomy" id="387005"/>
    <lineage>
        <taxon>Eukaryota</taxon>
        <taxon>Metazoa</taxon>
        <taxon>Ecdysozoa</taxon>
        <taxon>Nematoda</taxon>
        <taxon>Chromadorea</taxon>
        <taxon>Rhabditida</taxon>
        <taxon>Spirurina</taxon>
        <taxon>Spiruromorpha</taxon>
        <taxon>Filarioidea</taxon>
        <taxon>Onchocercidae</taxon>
        <taxon>Onchocerca</taxon>
    </lineage>
</organism>
<feature type="domain" description="Protein kinase" evidence="7">
    <location>
        <begin position="137"/>
        <end position="264"/>
    </location>
</feature>